<accession>A0A183HUE0</accession>
<organism evidence="5">
    <name type="scientific">Onchocerca flexuosa</name>
    <dbReference type="NCBI Taxonomy" id="387005"/>
    <lineage>
        <taxon>Eukaryota</taxon>
        <taxon>Metazoa</taxon>
        <taxon>Ecdysozoa</taxon>
        <taxon>Nematoda</taxon>
        <taxon>Chromadorea</taxon>
        <taxon>Rhabditida</taxon>
        <taxon>Spirurina</taxon>
        <taxon>Spiruromorpha</taxon>
        <taxon>Filarioidea</taxon>
        <taxon>Onchocercidae</taxon>
        <taxon>Onchocerca</taxon>
    </lineage>
</organism>
<feature type="region of interest" description="Disordered" evidence="1">
    <location>
        <begin position="1"/>
        <end position="27"/>
    </location>
</feature>
<gene>
    <name evidence="3" type="ORF">OFLC_LOCUS11102</name>
</gene>
<evidence type="ECO:0000256" key="1">
    <source>
        <dbReference type="SAM" id="MobiDB-lite"/>
    </source>
</evidence>
<dbReference type="WBParaSite" id="OFLC_0001110201-mRNA-1">
    <property type="protein sequence ID" value="OFLC_0001110201-mRNA-1"/>
    <property type="gene ID" value="OFLC_0001110201"/>
</dbReference>
<evidence type="ECO:0000259" key="2">
    <source>
        <dbReference type="Pfam" id="PF23788"/>
    </source>
</evidence>
<reference evidence="5" key="1">
    <citation type="submission" date="2016-06" db="UniProtKB">
        <authorList>
            <consortium name="WormBaseParasite"/>
        </authorList>
    </citation>
    <scope>IDENTIFICATION</scope>
</reference>
<dbReference type="GO" id="GO:0045893">
    <property type="term" value="P:positive regulation of DNA-templated transcription"/>
    <property type="evidence" value="ECO:0007669"/>
    <property type="project" value="TreeGrafter"/>
</dbReference>
<feature type="domain" description="EDRF1 N-terminal" evidence="2">
    <location>
        <begin position="39"/>
        <end position="97"/>
    </location>
</feature>
<evidence type="ECO:0000313" key="3">
    <source>
        <dbReference type="EMBL" id="VDO73839.1"/>
    </source>
</evidence>
<dbReference type="PANTHER" id="PTHR15000:SF1">
    <property type="entry name" value="ERYTHROID DIFFERENTIATION-RELATED FACTOR 1"/>
    <property type="match status" value="1"/>
</dbReference>
<protein>
    <submittedName>
        <fullName evidence="5">Phenylalanine ammonia-lyase</fullName>
    </submittedName>
</protein>
<keyword evidence="4" id="KW-1185">Reference proteome</keyword>
<dbReference type="AlphaFoldDB" id="A0A183HUE0"/>
<dbReference type="Pfam" id="PF23788">
    <property type="entry name" value="EDRF1_N"/>
    <property type="match status" value="1"/>
</dbReference>
<dbReference type="PANTHER" id="PTHR15000">
    <property type="entry name" value="ERYTHROID DIFFERENTIATION-RELATED FACTOR 1"/>
    <property type="match status" value="1"/>
</dbReference>
<dbReference type="Proteomes" id="UP000267606">
    <property type="component" value="Unassembled WGS sequence"/>
</dbReference>
<reference evidence="3 4" key="2">
    <citation type="submission" date="2018-11" db="EMBL/GenBank/DDBJ databases">
        <authorList>
            <consortium name="Pathogen Informatics"/>
        </authorList>
    </citation>
    <scope>NUCLEOTIDE SEQUENCE [LARGE SCALE GENOMIC DNA]</scope>
</reference>
<dbReference type="STRING" id="387005.A0A183HUE0"/>
<sequence>MENSSGTSHGTTTSNATSGNFSGNRSRNNTGQWRFNARVRDCFESLRLADCYIDAVVGGVDVIAEAETLKKLISTPFSKQPLNLIVHKIGKTLLLDNCAYLKNSTYMNPNVGVSPVAEFLNSKSQSLIGIEGAKTGAGSTTGDIIADMHRKMITESLYTRR</sequence>
<evidence type="ECO:0000313" key="4">
    <source>
        <dbReference type="Proteomes" id="UP000267606"/>
    </source>
</evidence>
<proteinExistence type="predicted"/>
<dbReference type="InterPro" id="IPR056582">
    <property type="entry name" value="EDRF1_N"/>
</dbReference>
<name>A0A183HUE0_9BILA</name>
<evidence type="ECO:0000313" key="5">
    <source>
        <dbReference type="WBParaSite" id="OFLC_0001110201-mRNA-1"/>
    </source>
</evidence>
<dbReference type="EMBL" id="UZAJ01015592">
    <property type="protein sequence ID" value="VDO73839.1"/>
    <property type="molecule type" value="Genomic_DNA"/>
</dbReference>